<gene>
    <name evidence="2" type="ORF">EG240_13470</name>
</gene>
<proteinExistence type="predicted"/>
<dbReference type="InterPro" id="IPR016040">
    <property type="entry name" value="NAD(P)-bd_dom"/>
</dbReference>
<dbReference type="RefSeq" id="WP_125019883.1">
    <property type="nucleotide sequence ID" value="NZ_RQVQ01000039.1"/>
</dbReference>
<dbReference type="PANTHER" id="PTHR14097:SF7">
    <property type="entry name" value="OXIDOREDUCTASE HTATIP2"/>
    <property type="match status" value="1"/>
</dbReference>
<name>A0A3P3W0E4_9FLAO</name>
<dbReference type="InterPro" id="IPR036291">
    <property type="entry name" value="NAD(P)-bd_dom_sf"/>
</dbReference>
<dbReference type="Pfam" id="PF13460">
    <property type="entry name" value="NAD_binding_10"/>
    <property type="match status" value="1"/>
</dbReference>
<protein>
    <submittedName>
        <fullName evidence="2">Semialdehyde dehydrogenase</fullName>
    </submittedName>
</protein>
<dbReference type="Gene3D" id="3.40.50.720">
    <property type="entry name" value="NAD(P)-binding Rossmann-like Domain"/>
    <property type="match status" value="1"/>
</dbReference>
<dbReference type="PANTHER" id="PTHR14097">
    <property type="entry name" value="OXIDOREDUCTASE HTATIP2"/>
    <property type="match status" value="1"/>
</dbReference>
<reference evidence="2 3" key="1">
    <citation type="submission" date="2018-11" db="EMBL/GenBank/DDBJ databases">
        <title>Flavobacterium sp. nov., YIM 102701-2 draft genome.</title>
        <authorList>
            <person name="Li G."/>
            <person name="Jiang Y."/>
        </authorList>
    </citation>
    <scope>NUCLEOTIDE SEQUENCE [LARGE SCALE GENOMIC DNA]</scope>
    <source>
        <strain evidence="2 3">YIM 102701-2</strain>
    </source>
</reference>
<dbReference type="Proteomes" id="UP000275719">
    <property type="component" value="Unassembled WGS sequence"/>
</dbReference>
<dbReference type="AlphaFoldDB" id="A0A3P3W0E4"/>
<sequence>MKAIVIGGSGATGKELINQLIMDDSYSEIKSFVRRKSNLNHPKLKEIIIDFDKIYDYQNEIIGDVAFSCLGTTLKLAGSKEAQWIIDYDYQYHFAQISKENHVSTFVLISSFGANKDSKIFYSKMKGKLEAQVLKLDFNRTIIFQPPSLIRPNSDRNGEIIGMKVIRFFNNFGIFKSFEPLHVTDLAKAMIQSVKHLSNGNHIIKPSDIKKLLPNS</sequence>
<feature type="domain" description="NAD(P)-binding" evidence="1">
    <location>
        <begin position="7"/>
        <end position="119"/>
    </location>
</feature>
<comment type="caution">
    <text evidence="2">The sequence shown here is derived from an EMBL/GenBank/DDBJ whole genome shotgun (WGS) entry which is preliminary data.</text>
</comment>
<dbReference type="OrthoDB" id="9798632at2"/>
<evidence type="ECO:0000313" key="2">
    <source>
        <dbReference type="EMBL" id="RRJ88505.1"/>
    </source>
</evidence>
<keyword evidence="3" id="KW-1185">Reference proteome</keyword>
<evidence type="ECO:0000313" key="3">
    <source>
        <dbReference type="Proteomes" id="UP000275719"/>
    </source>
</evidence>
<evidence type="ECO:0000259" key="1">
    <source>
        <dbReference type="Pfam" id="PF13460"/>
    </source>
</evidence>
<dbReference type="EMBL" id="RQVQ01000039">
    <property type="protein sequence ID" value="RRJ88505.1"/>
    <property type="molecule type" value="Genomic_DNA"/>
</dbReference>
<organism evidence="2 3">
    <name type="scientific">Paenimyroides tangerinum</name>
    <dbReference type="NCBI Taxonomy" id="2488728"/>
    <lineage>
        <taxon>Bacteria</taxon>
        <taxon>Pseudomonadati</taxon>
        <taxon>Bacteroidota</taxon>
        <taxon>Flavobacteriia</taxon>
        <taxon>Flavobacteriales</taxon>
        <taxon>Flavobacteriaceae</taxon>
        <taxon>Paenimyroides</taxon>
    </lineage>
</organism>
<accession>A0A3P3W0E4</accession>
<dbReference type="SUPFAM" id="SSF51735">
    <property type="entry name" value="NAD(P)-binding Rossmann-fold domains"/>
    <property type="match status" value="1"/>
</dbReference>